<dbReference type="STRING" id="576137.A0A1L7WGQ1"/>
<dbReference type="SUPFAM" id="SSF47459">
    <property type="entry name" value="HLH, helix-loop-helix DNA-binding domain"/>
    <property type="match status" value="1"/>
</dbReference>
<dbReference type="OrthoDB" id="3542681at2759"/>
<dbReference type="PANTHER" id="PTHR47336">
    <property type="entry name" value="TRANSCRIPTION FACTOR HMS1-RELATED"/>
    <property type="match status" value="1"/>
</dbReference>
<evidence type="ECO:0000259" key="3">
    <source>
        <dbReference type="PROSITE" id="PS50888"/>
    </source>
</evidence>
<gene>
    <name evidence="4" type="ORF">PAC_01831</name>
</gene>
<dbReference type="SMART" id="SM00353">
    <property type="entry name" value="HLH"/>
    <property type="match status" value="1"/>
</dbReference>
<dbReference type="Pfam" id="PF00010">
    <property type="entry name" value="HLH"/>
    <property type="match status" value="1"/>
</dbReference>
<evidence type="ECO:0000313" key="4">
    <source>
        <dbReference type="EMBL" id="CZR51954.1"/>
    </source>
</evidence>
<feature type="compositionally biased region" description="Polar residues" evidence="2">
    <location>
        <begin position="1"/>
        <end position="12"/>
    </location>
</feature>
<feature type="compositionally biased region" description="Low complexity" evidence="2">
    <location>
        <begin position="195"/>
        <end position="206"/>
    </location>
</feature>
<feature type="region of interest" description="Disordered" evidence="2">
    <location>
        <begin position="127"/>
        <end position="213"/>
    </location>
</feature>
<dbReference type="EMBL" id="FJOG01000002">
    <property type="protein sequence ID" value="CZR51954.1"/>
    <property type="molecule type" value="Genomic_DNA"/>
</dbReference>
<evidence type="ECO:0000256" key="1">
    <source>
        <dbReference type="SAM" id="Coils"/>
    </source>
</evidence>
<organism evidence="4 5">
    <name type="scientific">Phialocephala subalpina</name>
    <dbReference type="NCBI Taxonomy" id="576137"/>
    <lineage>
        <taxon>Eukaryota</taxon>
        <taxon>Fungi</taxon>
        <taxon>Dikarya</taxon>
        <taxon>Ascomycota</taxon>
        <taxon>Pezizomycotina</taxon>
        <taxon>Leotiomycetes</taxon>
        <taxon>Helotiales</taxon>
        <taxon>Mollisiaceae</taxon>
        <taxon>Phialocephala</taxon>
        <taxon>Phialocephala fortinii species complex</taxon>
    </lineage>
</organism>
<protein>
    <recommendedName>
        <fullName evidence="3">BHLH domain-containing protein</fullName>
    </recommendedName>
</protein>
<dbReference type="AlphaFoldDB" id="A0A1L7WGQ1"/>
<dbReference type="InterPro" id="IPR011598">
    <property type="entry name" value="bHLH_dom"/>
</dbReference>
<feature type="region of interest" description="Disordered" evidence="2">
    <location>
        <begin position="1"/>
        <end position="22"/>
    </location>
</feature>
<feature type="domain" description="BHLH" evidence="3">
    <location>
        <begin position="216"/>
        <end position="278"/>
    </location>
</feature>
<accession>A0A1L7WGQ1</accession>
<keyword evidence="1" id="KW-0175">Coiled coil</keyword>
<dbReference type="Gene3D" id="4.10.280.10">
    <property type="entry name" value="Helix-loop-helix DNA-binding domain"/>
    <property type="match status" value="1"/>
</dbReference>
<dbReference type="GO" id="GO:0046983">
    <property type="term" value="F:protein dimerization activity"/>
    <property type="evidence" value="ECO:0007669"/>
    <property type="project" value="InterPro"/>
</dbReference>
<sequence length="312" mass="34650">MNSTATNNQRTMQAYDGKGDSDEIMEDFFTSPRLSLDSDDIESNPIGTPVVSPFLESSQPLYSPSLYEPGYMFDMSSGAGSWETFSTQAPELEPLMDNVMPCSTFLYPDTSSQSLMGFSTEVNKGIRASNEESGRPSPSTSEETSKQKAYRPNWGTSTGRRNAKRRTKSASESSIGSRTCPRLDSSHRLRTAKRTSSFSKTTSSSDSDNKKSIVLDGNFKHNLTEKRYRSRLNDKFETLLSALPPSLVADTQTSADHPEKKISKAEVLILAKEHIRALERAAEDLEGQNQALSDDMERLRKMMKRAKGLVQP</sequence>
<evidence type="ECO:0000313" key="5">
    <source>
        <dbReference type="Proteomes" id="UP000184330"/>
    </source>
</evidence>
<name>A0A1L7WGQ1_9HELO</name>
<dbReference type="PANTHER" id="PTHR47336:SF2">
    <property type="entry name" value="TRANSCRIPTION FACTOR HMS1-RELATED"/>
    <property type="match status" value="1"/>
</dbReference>
<evidence type="ECO:0000256" key="2">
    <source>
        <dbReference type="SAM" id="MobiDB-lite"/>
    </source>
</evidence>
<proteinExistence type="predicted"/>
<feature type="coiled-coil region" evidence="1">
    <location>
        <begin position="268"/>
        <end position="309"/>
    </location>
</feature>
<dbReference type="InterPro" id="IPR036638">
    <property type="entry name" value="HLH_DNA-bd_sf"/>
</dbReference>
<dbReference type="InterPro" id="IPR052099">
    <property type="entry name" value="Regulatory_TF_Diverse"/>
</dbReference>
<keyword evidence="5" id="KW-1185">Reference proteome</keyword>
<reference evidence="4 5" key="1">
    <citation type="submission" date="2016-03" db="EMBL/GenBank/DDBJ databases">
        <authorList>
            <person name="Ploux O."/>
        </authorList>
    </citation>
    <scope>NUCLEOTIDE SEQUENCE [LARGE SCALE GENOMIC DNA]</scope>
    <source>
        <strain evidence="4 5">UAMH 11012</strain>
    </source>
</reference>
<dbReference type="PROSITE" id="PS50888">
    <property type="entry name" value="BHLH"/>
    <property type="match status" value="1"/>
</dbReference>
<dbReference type="Proteomes" id="UP000184330">
    <property type="component" value="Unassembled WGS sequence"/>
</dbReference>